<dbReference type="PANTHER" id="PTHR31650">
    <property type="entry name" value="O-ACYLTRANSFERASE (WSD1-LIKE) FAMILY PROTEIN"/>
    <property type="match status" value="1"/>
</dbReference>
<keyword evidence="9" id="KW-0012">Acyltransferase</keyword>
<evidence type="ECO:0000313" key="14">
    <source>
        <dbReference type="Proteomes" id="UP001597286"/>
    </source>
</evidence>
<evidence type="ECO:0000259" key="11">
    <source>
        <dbReference type="Pfam" id="PF03007"/>
    </source>
</evidence>
<comment type="pathway">
    <text evidence="2">Lipid metabolism.</text>
</comment>
<dbReference type="Pfam" id="PF06974">
    <property type="entry name" value="WS_DGAT_C"/>
    <property type="match status" value="1"/>
</dbReference>
<name>A0ABW4PBP0_9NOCA</name>
<dbReference type="InterPro" id="IPR045034">
    <property type="entry name" value="O-acyltransferase_WSD1-like"/>
</dbReference>
<dbReference type="SUPFAM" id="SSF52777">
    <property type="entry name" value="CoA-dependent acyltransferases"/>
    <property type="match status" value="1"/>
</dbReference>
<evidence type="ECO:0000256" key="2">
    <source>
        <dbReference type="ARBA" id="ARBA00005189"/>
    </source>
</evidence>
<evidence type="ECO:0000256" key="1">
    <source>
        <dbReference type="ARBA" id="ARBA00004771"/>
    </source>
</evidence>
<dbReference type="InterPro" id="IPR009721">
    <property type="entry name" value="O-acyltransferase_WSD1_C"/>
</dbReference>
<evidence type="ECO:0000256" key="9">
    <source>
        <dbReference type="ARBA" id="ARBA00023315"/>
    </source>
</evidence>
<evidence type="ECO:0000259" key="12">
    <source>
        <dbReference type="Pfam" id="PF06974"/>
    </source>
</evidence>
<dbReference type="InterPro" id="IPR004255">
    <property type="entry name" value="O-acyltransferase_WSD1_N"/>
</dbReference>
<evidence type="ECO:0000256" key="7">
    <source>
        <dbReference type="ARBA" id="ARBA00022798"/>
    </source>
</evidence>
<evidence type="ECO:0000256" key="5">
    <source>
        <dbReference type="ARBA" id="ARBA00022516"/>
    </source>
</evidence>
<proteinExistence type="inferred from homology"/>
<evidence type="ECO:0000256" key="8">
    <source>
        <dbReference type="ARBA" id="ARBA00023098"/>
    </source>
</evidence>
<evidence type="ECO:0000256" key="10">
    <source>
        <dbReference type="ARBA" id="ARBA00048109"/>
    </source>
</evidence>
<gene>
    <name evidence="13" type="ORF">ACFSJG_21565</name>
</gene>
<dbReference type="PANTHER" id="PTHR31650:SF1">
    <property type="entry name" value="WAX ESTER SYNTHASE_DIACYLGLYCEROL ACYLTRANSFERASE 4-RELATED"/>
    <property type="match status" value="1"/>
</dbReference>
<keyword evidence="8" id="KW-0443">Lipid metabolism</keyword>
<protein>
    <recommendedName>
        <fullName evidence="4">diacylglycerol O-acyltransferase</fullName>
        <ecNumber evidence="4">2.3.1.20</ecNumber>
    </recommendedName>
</protein>
<comment type="similarity">
    <text evidence="3">Belongs to the long-chain O-acyltransferase family.</text>
</comment>
<dbReference type="Pfam" id="PF03007">
    <property type="entry name" value="WS_DGAT_cat"/>
    <property type="match status" value="1"/>
</dbReference>
<dbReference type="Proteomes" id="UP001597286">
    <property type="component" value="Unassembled WGS sequence"/>
</dbReference>
<evidence type="ECO:0000256" key="4">
    <source>
        <dbReference type="ARBA" id="ARBA00013244"/>
    </source>
</evidence>
<feature type="domain" description="O-acyltransferase WSD1 C-terminal" evidence="12">
    <location>
        <begin position="310"/>
        <end position="460"/>
    </location>
</feature>
<keyword evidence="14" id="KW-1185">Reference proteome</keyword>
<feature type="domain" description="O-acyltransferase WSD1-like N-terminal" evidence="11">
    <location>
        <begin position="4"/>
        <end position="265"/>
    </location>
</feature>
<comment type="catalytic activity">
    <reaction evidence="10">
        <text>an acyl-CoA + a 1,2-diacyl-sn-glycerol = a triacyl-sn-glycerol + CoA</text>
        <dbReference type="Rhea" id="RHEA:10868"/>
        <dbReference type="ChEBI" id="CHEBI:17815"/>
        <dbReference type="ChEBI" id="CHEBI:57287"/>
        <dbReference type="ChEBI" id="CHEBI:58342"/>
        <dbReference type="ChEBI" id="CHEBI:64615"/>
        <dbReference type="EC" id="2.3.1.20"/>
    </reaction>
</comment>
<keyword evidence="6" id="KW-0808">Transferase</keyword>
<accession>A0ABW4PBP0</accession>
<evidence type="ECO:0000256" key="3">
    <source>
        <dbReference type="ARBA" id="ARBA00009587"/>
    </source>
</evidence>
<keyword evidence="7" id="KW-0319">Glycerol metabolism</keyword>
<reference evidence="14" key="1">
    <citation type="journal article" date="2019" name="Int. J. Syst. Evol. Microbiol.">
        <title>The Global Catalogue of Microorganisms (GCM) 10K type strain sequencing project: providing services to taxonomists for standard genome sequencing and annotation.</title>
        <authorList>
            <consortium name="The Broad Institute Genomics Platform"/>
            <consortium name="The Broad Institute Genome Sequencing Center for Infectious Disease"/>
            <person name="Wu L."/>
            <person name="Ma J."/>
        </authorList>
    </citation>
    <scope>NUCLEOTIDE SEQUENCE [LARGE SCALE GENOMIC DNA]</scope>
    <source>
        <strain evidence="14">DT72</strain>
    </source>
</reference>
<dbReference type="EMBL" id="JBHUFB010000020">
    <property type="protein sequence ID" value="MFD1814815.1"/>
    <property type="molecule type" value="Genomic_DNA"/>
</dbReference>
<organism evidence="13 14">
    <name type="scientific">Rhodococcus gannanensis</name>
    <dbReference type="NCBI Taxonomy" id="1960308"/>
    <lineage>
        <taxon>Bacteria</taxon>
        <taxon>Bacillati</taxon>
        <taxon>Actinomycetota</taxon>
        <taxon>Actinomycetes</taxon>
        <taxon>Mycobacteriales</taxon>
        <taxon>Nocardiaceae</taxon>
        <taxon>Rhodococcus</taxon>
    </lineage>
</organism>
<sequence>MRQLEPKDAWFVYVDTPRFRQAYMSAFVLTPDDADGRLPDRAEITRWFEERAVLPLLRQRLLRVPLDLDHPYWVDDPDFAVDRHLHFHGALGWDESRTMVADLSTEPMDERRPLWELHVIEQVHGVPDTDGPAMMVVLKMHHAVTDGIGSAVVTTTLFGDALPPNPNAIPPQHIPGDVELVLRALGRVPRTVVDAVSAVRRARANWRALHLARADAAYPLPRQDRTPTPLDGPVGPRRVIEAVHFALPEVQEIKARIGGVTVNDLMLTVVGGAMRAYLVEQGHTPPGSLATSAPMTIRGTGTAAGDESNNKFVMMVVDLRTDIADPVARARAVHDAVLGERARLGVPAEAAVAHVDYMFPGWVFRAARRVRAWQGVDAQGIGRRPFNTFVSSVPREINEVRVAGTTCVHSFGIGPLDGTGTGHAVGAVGERLGMNVAADPDLLTDSRRYAELIRQSYTELRDAARQLSMT</sequence>
<dbReference type="EC" id="2.3.1.20" evidence="4"/>
<comment type="caution">
    <text evidence="13">The sequence shown here is derived from an EMBL/GenBank/DDBJ whole genome shotgun (WGS) entry which is preliminary data.</text>
</comment>
<evidence type="ECO:0000313" key="13">
    <source>
        <dbReference type="EMBL" id="MFD1814815.1"/>
    </source>
</evidence>
<evidence type="ECO:0000256" key="6">
    <source>
        <dbReference type="ARBA" id="ARBA00022679"/>
    </source>
</evidence>
<comment type="pathway">
    <text evidence="1">Glycerolipid metabolism; triacylglycerol biosynthesis.</text>
</comment>
<dbReference type="RefSeq" id="WP_378487284.1">
    <property type="nucleotide sequence ID" value="NZ_JBHUFB010000020.1"/>
</dbReference>
<keyword evidence="5" id="KW-0444">Lipid biosynthesis</keyword>